<dbReference type="SUPFAM" id="SSF56784">
    <property type="entry name" value="HAD-like"/>
    <property type="match status" value="1"/>
</dbReference>
<organism evidence="4 5">
    <name type="scientific">Streptomyces albidochromogenes</name>
    <dbReference type="NCBI Taxonomy" id="329524"/>
    <lineage>
        <taxon>Bacteria</taxon>
        <taxon>Bacillati</taxon>
        <taxon>Actinomycetota</taxon>
        <taxon>Actinomycetes</taxon>
        <taxon>Kitasatosporales</taxon>
        <taxon>Streptomycetaceae</taxon>
        <taxon>Streptomyces</taxon>
    </lineage>
</organism>
<comment type="caution">
    <text evidence="4">The sequence shown here is derived from an EMBL/GenBank/DDBJ whole genome shotgun (WGS) entry which is preliminary data.</text>
</comment>
<name>A0ABW6FY15_9ACTN</name>
<evidence type="ECO:0000313" key="5">
    <source>
        <dbReference type="Proteomes" id="UP001598448"/>
    </source>
</evidence>
<accession>A0ABW6FY15</accession>
<gene>
    <name evidence="4" type="ORF">ACFWJN_31625</name>
</gene>
<dbReference type="InterPro" id="IPR023214">
    <property type="entry name" value="HAD_sf"/>
</dbReference>
<protein>
    <submittedName>
        <fullName evidence="4">HAD family acid phosphatase</fullName>
    </submittedName>
</protein>
<dbReference type="InterPro" id="IPR005519">
    <property type="entry name" value="Acid_phosphat_B-like"/>
</dbReference>
<proteinExistence type="predicted"/>
<dbReference type="Proteomes" id="UP001598448">
    <property type="component" value="Unassembled WGS sequence"/>
</dbReference>
<keyword evidence="1 3" id="KW-0732">Signal</keyword>
<dbReference type="RefSeq" id="WP_386721768.1">
    <property type="nucleotide sequence ID" value="NZ_JBHXIJ010000404.1"/>
</dbReference>
<evidence type="ECO:0000313" key="4">
    <source>
        <dbReference type="EMBL" id="MFD5103483.1"/>
    </source>
</evidence>
<dbReference type="Gene3D" id="3.40.50.1000">
    <property type="entry name" value="HAD superfamily/HAD-like"/>
    <property type="match status" value="1"/>
</dbReference>
<reference evidence="4 5" key="1">
    <citation type="submission" date="2024-09" db="EMBL/GenBank/DDBJ databases">
        <title>The Natural Products Discovery Center: Release of the First 8490 Sequenced Strains for Exploring Actinobacteria Biosynthetic Diversity.</title>
        <authorList>
            <person name="Kalkreuter E."/>
            <person name="Kautsar S.A."/>
            <person name="Yang D."/>
            <person name="Bader C.D."/>
            <person name="Teijaro C.N."/>
            <person name="Fluegel L."/>
            <person name="Davis C.M."/>
            <person name="Simpson J.R."/>
            <person name="Lauterbach L."/>
            <person name="Steele A.D."/>
            <person name="Gui C."/>
            <person name="Meng S."/>
            <person name="Li G."/>
            <person name="Viehrig K."/>
            <person name="Ye F."/>
            <person name="Su P."/>
            <person name="Kiefer A.F."/>
            <person name="Nichols A."/>
            <person name="Cepeda A.J."/>
            <person name="Yan W."/>
            <person name="Fan B."/>
            <person name="Jiang Y."/>
            <person name="Adhikari A."/>
            <person name="Zheng C.-J."/>
            <person name="Schuster L."/>
            <person name="Cowan T.M."/>
            <person name="Smanski M.J."/>
            <person name="Chevrette M.G."/>
            <person name="De Carvalho L.P.S."/>
            <person name="Shen B."/>
        </authorList>
    </citation>
    <scope>NUCLEOTIDE SEQUENCE [LARGE SCALE GENOMIC DNA]</scope>
    <source>
        <strain evidence="4 5">NPDC058348</strain>
    </source>
</reference>
<feature type="compositionally biased region" description="Low complexity" evidence="2">
    <location>
        <begin position="33"/>
        <end position="42"/>
    </location>
</feature>
<feature type="signal peptide" evidence="3">
    <location>
        <begin position="1"/>
        <end position="28"/>
    </location>
</feature>
<sequence>MRVCRWRSRAAASVTAVVLTAATMIASAAPSAASAPAQSPVARTHSAAAPPRHLDAEARASSVDYATWQRDVAAVVATARPYIEQRTSGSSDEKRALVLDIDNTSLETDFHAFWQYPTPAVKPILDLTRFAASRDVDVFFVTARPGIIESLTEYNLRKVGYPVTEVHTRSLPDLFEEVSAYKTDMRADIEDDGYTIIANIGNRSSDLVGGHAERTFKLPDYGGQLS</sequence>
<dbReference type="Pfam" id="PF03767">
    <property type="entry name" value="Acid_phosphat_B"/>
    <property type="match status" value="1"/>
</dbReference>
<evidence type="ECO:0000256" key="3">
    <source>
        <dbReference type="SAM" id="SignalP"/>
    </source>
</evidence>
<feature type="region of interest" description="Disordered" evidence="2">
    <location>
        <begin position="33"/>
        <end position="52"/>
    </location>
</feature>
<keyword evidence="5" id="KW-1185">Reference proteome</keyword>
<evidence type="ECO:0000256" key="1">
    <source>
        <dbReference type="ARBA" id="ARBA00022729"/>
    </source>
</evidence>
<evidence type="ECO:0000256" key="2">
    <source>
        <dbReference type="SAM" id="MobiDB-lite"/>
    </source>
</evidence>
<feature type="chain" id="PRO_5045459047" evidence="3">
    <location>
        <begin position="29"/>
        <end position="226"/>
    </location>
</feature>
<dbReference type="InterPro" id="IPR036412">
    <property type="entry name" value="HAD-like_sf"/>
</dbReference>
<dbReference type="EMBL" id="JBHXIJ010000404">
    <property type="protein sequence ID" value="MFD5103483.1"/>
    <property type="molecule type" value="Genomic_DNA"/>
</dbReference>
<dbReference type="PANTHER" id="PTHR31284">
    <property type="entry name" value="ACID PHOSPHATASE-LIKE PROTEIN"/>
    <property type="match status" value="1"/>
</dbReference>
<dbReference type="PANTHER" id="PTHR31284:SF10">
    <property type="entry name" value="ACID PHOSPHATASE-LIKE PROTEIN"/>
    <property type="match status" value="1"/>
</dbReference>